<sequence length="105" mass="10557">MTNYSRFLSAALLSASLAVAGASAAQAGSAGDHQPDDGQMGSPLVAHRVISTTNIANGVAVTYSKETLPVAAIGPRDANEQALNAADYGLKAAPHVSQQLAANPN</sequence>
<feature type="signal peptide" evidence="2">
    <location>
        <begin position="1"/>
        <end position="27"/>
    </location>
</feature>
<accession>A0A1N7LLZ3</accession>
<feature type="region of interest" description="Disordered" evidence="1">
    <location>
        <begin position="24"/>
        <end position="43"/>
    </location>
</feature>
<evidence type="ECO:0000313" key="4">
    <source>
        <dbReference type="Proteomes" id="UP000185678"/>
    </source>
</evidence>
<dbReference type="EMBL" id="FTOA01000003">
    <property type="protein sequence ID" value="SIS74858.1"/>
    <property type="molecule type" value="Genomic_DNA"/>
</dbReference>
<dbReference type="STRING" id="80876.SAMN05421779_103415"/>
<keyword evidence="2" id="KW-0732">Signal</keyword>
<keyword evidence="4" id="KW-1185">Reference proteome</keyword>
<evidence type="ECO:0000313" key="3">
    <source>
        <dbReference type="EMBL" id="SIS74858.1"/>
    </source>
</evidence>
<gene>
    <name evidence="3" type="ORF">SAMN05421779_103415</name>
</gene>
<organism evidence="3 4">
    <name type="scientific">Insolitispirillum peregrinum</name>
    <dbReference type="NCBI Taxonomy" id="80876"/>
    <lineage>
        <taxon>Bacteria</taxon>
        <taxon>Pseudomonadati</taxon>
        <taxon>Pseudomonadota</taxon>
        <taxon>Alphaproteobacteria</taxon>
        <taxon>Rhodospirillales</taxon>
        <taxon>Novispirillaceae</taxon>
        <taxon>Insolitispirillum</taxon>
    </lineage>
</organism>
<protein>
    <submittedName>
        <fullName evidence="3">Uncharacterized protein</fullName>
    </submittedName>
</protein>
<dbReference type="RefSeq" id="WP_076400085.1">
    <property type="nucleotide sequence ID" value="NZ_FTOA01000003.1"/>
</dbReference>
<proteinExistence type="predicted"/>
<reference evidence="3 4" key="1">
    <citation type="submission" date="2017-01" db="EMBL/GenBank/DDBJ databases">
        <authorList>
            <person name="Mah S.A."/>
            <person name="Swanson W.J."/>
            <person name="Moy G.W."/>
            <person name="Vacquier V.D."/>
        </authorList>
    </citation>
    <scope>NUCLEOTIDE SEQUENCE [LARGE SCALE GENOMIC DNA]</scope>
    <source>
        <strain evidence="3 4">DSM 11589</strain>
    </source>
</reference>
<evidence type="ECO:0000256" key="1">
    <source>
        <dbReference type="SAM" id="MobiDB-lite"/>
    </source>
</evidence>
<dbReference type="Proteomes" id="UP000185678">
    <property type="component" value="Unassembled WGS sequence"/>
</dbReference>
<name>A0A1N7LLZ3_9PROT</name>
<dbReference type="AlphaFoldDB" id="A0A1N7LLZ3"/>
<evidence type="ECO:0000256" key="2">
    <source>
        <dbReference type="SAM" id="SignalP"/>
    </source>
</evidence>
<feature type="chain" id="PRO_5013315185" evidence="2">
    <location>
        <begin position="28"/>
        <end position="105"/>
    </location>
</feature>